<dbReference type="Gene3D" id="3.40.50.720">
    <property type="entry name" value="NAD(P)-binding Rossmann-like Domain"/>
    <property type="match status" value="1"/>
</dbReference>
<keyword evidence="2" id="KW-1185">Reference proteome</keyword>
<comment type="caution">
    <text evidence="1">The sequence shown here is derived from an EMBL/GenBank/DDBJ whole genome shotgun (WGS) entry which is preliminary data.</text>
</comment>
<gene>
    <name evidence="1" type="ORF">MVAC_21433</name>
</gene>
<evidence type="ECO:0000313" key="2">
    <source>
        <dbReference type="Proteomes" id="UP000006072"/>
    </source>
</evidence>
<dbReference type="EMBL" id="ALQA01000056">
    <property type="protein sequence ID" value="EJZ06610.1"/>
    <property type="molecule type" value="Genomic_DNA"/>
</dbReference>
<dbReference type="RefSeq" id="WP_003931656.1">
    <property type="nucleotide sequence ID" value="NZ_JH814693.1"/>
</dbReference>
<evidence type="ECO:0000313" key="1">
    <source>
        <dbReference type="EMBL" id="EJZ06610.1"/>
    </source>
</evidence>
<accession>K0UNH6</accession>
<dbReference type="Gene3D" id="3.90.180.10">
    <property type="entry name" value="Medium-chain alcohol dehydrogenases, catalytic domain"/>
    <property type="match status" value="1"/>
</dbReference>
<dbReference type="Proteomes" id="UP000006072">
    <property type="component" value="Unassembled WGS sequence"/>
</dbReference>
<dbReference type="PATRIC" id="fig|1194972.3.peg.4273"/>
<dbReference type="HOGENOM" id="CLU_2667253_0_0_11"/>
<proteinExistence type="predicted"/>
<name>K0UNH6_MYCVA</name>
<dbReference type="eggNOG" id="COG1064">
    <property type="taxonomic scope" value="Bacteria"/>
</dbReference>
<protein>
    <submittedName>
        <fullName evidence="1">Alcohol dehydrogenase</fullName>
    </submittedName>
</protein>
<sequence length="75" mass="8212">MGTEVELPLFPFVSGERSYFGPFWGNRNDLEEVLTLAGEGKIKHNVVTTKLDDINGSLDALGRGDIVGRAVVMFD</sequence>
<organism evidence="1 2">
    <name type="scientific">Mycolicibacterium vaccae ATCC 25954</name>
    <dbReference type="NCBI Taxonomy" id="1194972"/>
    <lineage>
        <taxon>Bacteria</taxon>
        <taxon>Bacillati</taxon>
        <taxon>Actinomycetota</taxon>
        <taxon>Actinomycetes</taxon>
        <taxon>Mycobacteriales</taxon>
        <taxon>Mycobacteriaceae</taxon>
        <taxon>Mycolicibacterium</taxon>
    </lineage>
</organism>
<dbReference type="AlphaFoldDB" id="K0UNH6"/>
<reference evidence="1 2" key="1">
    <citation type="journal article" date="2012" name="J. Bacteriol.">
        <title>Complete Genome Sequence of Mycobacterium vaccae Type Strain ATCC 25954.</title>
        <authorList>
            <person name="Ho Y.S."/>
            <person name="Adroub S.A."/>
            <person name="Abadi M."/>
            <person name="Al Alwan B."/>
            <person name="Alkhateeb R."/>
            <person name="Gao G."/>
            <person name="Ragab A."/>
            <person name="Ali S."/>
            <person name="van Soolingen D."/>
            <person name="Bitter W."/>
            <person name="Pain A."/>
            <person name="Abdallah A.M."/>
        </authorList>
    </citation>
    <scope>NUCLEOTIDE SEQUENCE [LARGE SCALE GENOMIC DNA]</scope>
    <source>
        <strain evidence="1 2">ATCC 25954</strain>
    </source>
</reference>